<feature type="compositionally biased region" description="Low complexity" evidence="2">
    <location>
        <begin position="1"/>
        <end position="13"/>
    </location>
</feature>
<dbReference type="PANTHER" id="PTHR15696:SF0">
    <property type="entry name" value="TELOMERASE-BINDING PROTEIN EST1A"/>
    <property type="match status" value="1"/>
</dbReference>
<dbReference type="AlphaFoldDB" id="A0A4U5N8N3"/>
<protein>
    <submittedName>
        <fullName evidence="5">Uncharacterized protein</fullName>
    </submittedName>
</protein>
<dbReference type="OrthoDB" id="2017974at2759"/>
<feature type="compositionally biased region" description="Polar residues" evidence="2">
    <location>
        <begin position="203"/>
        <end position="223"/>
    </location>
</feature>
<dbReference type="Proteomes" id="UP000298663">
    <property type="component" value="Unassembled WGS sequence"/>
</dbReference>
<evidence type="ECO:0000259" key="3">
    <source>
        <dbReference type="Pfam" id="PF10373"/>
    </source>
</evidence>
<dbReference type="GO" id="GO:0005697">
    <property type="term" value="C:telomerase holoenzyme complex"/>
    <property type="evidence" value="ECO:0007669"/>
    <property type="project" value="TreeGrafter"/>
</dbReference>
<evidence type="ECO:0000256" key="2">
    <source>
        <dbReference type="SAM" id="MobiDB-lite"/>
    </source>
</evidence>
<dbReference type="InterPro" id="IPR018834">
    <property type="entry name" value="DNA/RNA-bd_Est1-type"/>
</dbReference>
<feature type="domain" description="DNA/RNA-binding" evidence="3">
    <location>
        <begin position="774"/>
        <end position="800"/>
    </location>
</feature>
<keyword evidence="6" id="KW-1185">Reference proteome</keyword>
<feature type="compositionally biased region" description="Polar residues" evidence="2">
    <location>
        <begin position="409"/>
        <end position="421"/>
    </location>
</feature>
<gene>
    <name evidence="5" type="ORF">L596_019112</name>
</gene>
<dbReference type="GO" id="GO:0042162">
    <property type="term" value="F:telomeric DNA binding"/>
    <property type="evidence" value="ECO:0007669"/>
    <property type="project" value="TreeGrafter"/>
</dbReference>
<sequence length="831" mass="92883">MSEGSGAASAESTEGSKTRKRPEIQIYRPGMMRKGTDITQMAKPSSTLSLTNSAAKNSSSEQKPSQHRKKDSGYRRSGGGSNRNPKPRGHSYNESHNSSLNEIRSDSGETTGFETVAYRQQRNRRGGGAPKSGQNSISSSRQGSVADLNEHQHYEPPARNRGPKVAVNSNAGRNRNYNSSQSLYDRPLTFNRRDYDDEPRAYRNNNKPRQPQIRSQHGPNFSGNPHDYYSSRGGDESRFGDNQSLGGGGGIRPSSNRRRLNSTRSIQSERPANRLDSGSQLGANDFDDTQSYAGEPFASCDDLISQAGSVNSVTPSLLSIESIFKEHSASFDWSAEMAKQEEQEKEAQERAKREASGGPPLRGAASPMASNLRGIISVRPSDLSGFIETDSRNRRGGNRRTPRHRNDSPSKSSVSESIQETPSEDEGAQTPTSERQEAHSRRILSNGSQIYSGRYSPIPNPNSRGYPVDNDRYWRPGAETEYDFFHLLNKQNWENNLCELRRWQFFTNVSARAQTEPEKSKRSPESPSIAAFGTFDASGELGNGHVRYSNFVSFFACSIQRHPVEAAGPESPRHRSSVFSAVEREISQKYSAEMKRSLEHIEGLCENVSTGNVSSGKELIGVSAKLAEIYHTVLVLDIEYTYSNRTDLFMWKQCFYGPIESLRSASNTSNPTGKEFRNILIDFVDNTIKFYENLLHAMEEKYSFKILDHLYWPNGLPGEELYGCAVVGGGAKLGATRDIKFALLSIQRHMVHIGDLHRYKVMIRGIKDYSFSRLWYSKGAQLNPSNGRTYNQLALIATYAIMQRNPLRSRRDSAFLRVGSFIQARKMLEQP</sequence>
<dbReference type="Pfam" id="PF10374">
    <property type="entry name" value="EST1"/>
    <property type="match status" value="1"/>
</dbReference>
<keyword evidence="1" id="KW-0866">Nonsense-mediated mRNA decay</keyword>
<feature type="compositionally biased region" description="Polar residues" evidence="2">
    <location>
        <begin position="92"/>
        <end position="113"/>
    </location>
</feature>
<dbReference type="PANTHER" id="PTHR15696">
    <property type="entry name" value="SMG-7 SUPPRESSOR WITH MORPHOLOGICAL EFFECT ON GENITALIA PROTEIN 7"/>
    <property type="match status" value="1"/>
</dbReference>
<dbReference type="Pfam" id="PF10373">
    <property type="entry name" value="EST1_DNA_bind"/>
    <property type="match status" value="1"/>
</dbReference>
<feature type="compositionally biased region" description="Basic residues" evidence="2">
    <location>
        <begin position="394"/>
        <end position="403"/>
    </location>
</feature>
<organism evidence="5 6">
    <name type="scientific">Steinernema carpocapsae</name>
    <name type="common">Entomopathogenic nematode</name>
    <dbReference type="NCBI Taxonomy" id="34508"/>
    <lineage>
        <taxon>Eukaryota</taxon>
        <taxon>Metazoa</taxon>
        <taxon>Ecdysozoa</taxon>
        <taxon>Nematoda</taxon>
        <taxon>Chromadorea</taxon>
        <taxon>Rhabditida</taxon>
        <taxon>Tylenchina</taxon>
        <taxon>Panagrolaimomorpha</taxon>
        <taxon>Strongyloidoidea</taxon>
        <taxon>Steinernematidae</taxon>
        <taxon>Steinernema</taxon>
    </lineage>
</organism>
<accession>A0A4U5N8N3</accession>
<feature type="compositionally biased region" description="Basic and acidic residues" evidence="2">
    <location>
        <begin position="14"/>
        <end position="23"/>
    </location>
</feature>
<comment type="caution">
    <text evidence="5">The sequence shown here is derived from an EMBL/GenBank/DDBJ whole genome shotgun (WGS) entry which is preliminary data.</text>
</comment>
<feature type="compositionally biased region" description="Polar residues" evidence="2">
    <location>
        <begin position="132"/>
        <end position="143"/>
    </location>
</feature>
<dbReference type="EMBL" id="AZBU02000005">
    <property type="protein sequence ID" value="TKR78281.1"/>
    <property type="molecule type" value="Genomic_DNA"/>
</dbReference>
<reference evidence="5 6" key="1">
    <citation type="journal article" date="2015" name="Genome Biol.">
        <title>Comparative genomics of Steinernema reveals deeply conserved gene regulatory networks.</title>
        <authorList>
            <person name="Dillman A.R."/>
            <person name="Macchietto M."/>
            <person name="Porter C.F."/>
            <person name="Rogers A."/>
            <person name="Williams B."/>
            <person name="Antoshechkin I."/>
            <person name="Lee M.M."/>
            <person name="Goodwin Z."/>
            <person name="Lu X."/>
            <person name="Lewis E.E."/>
            <person name="Goodrich-Blair H."/>
            <person name="Stock S.P."/>
            <person name="Adams B.J."/>
            <person name="Sternberg P.W."/>
            <person name="Mortazavi A."/>
        </authorList>
    </citation>
    <scope>NUCLEOTIDE SEQUENCE [LARGE SCALE GENOMIC DNA]</scope>
    <source>
        <strain evidence="5 6">ALL</strain>
    </source>
</reference>
<feature type="domain" description="Telomerase activating protein Est1-like N-terminal" evidence="4">
    <location>
        <begin position="650"/>
        <end position="763"/>
    </location>
</feature>
<feature type="compositionally biased region" description="Polar residues" evidence="2">
    <location>
        <begin position="167"/>
        <end position="183"/>
    </location>
</feature>
<evidence type="ECO:0000256" key="1">
    <source>
        <dbReference type="ARBA" id="ARBA00023161"/>
    </source>
</evidence>
<feature type="compositionally biased region" description="Polar residues" evidence="2">
    <location>
        <begin position="266"/>
        <end position="282"/>
    </location>
</feature>
<name>A0A4U5N8N3_STECR</name>
<dbReference type="InterPro" id="IPR011990">
    <property type="entry name" value="TPR-like_helical_dom_sf"/>
</dbReference>
<evidence type="ECO:0000259" key="4">
    <source>
        <dbReference type="Pfam" id="PF10374"/>
    </source>
</evidence>
<evidence type="ECO:0000313" key="6">
    <source>
        <dbReference type="Proteomes" id="UP000298663"/>
    </source>
</evidence>
<proteinExistence type="predicted"/>
<dbReference type="Gene3D" id="1.25.40.10">
    <property type="entry name" value="Tetratricopeptide repeat domain"/>
    <property type="match status" value="1"/>
</dbReference>
<feature type="compositionally biased region" description="Basic and acidic residues" evidence="2">
    <location>
        <begin position="191"/>
        <end position="201"/>
    </location>
</feature>
<dbReference type="GO" id="GO:0000184">
    <property type="term" value="P:nuclear-transcribed mRNA catabolic process, nonsense-mediated decay"/>
    <property type="evidence" value="ECO:0007669"/>
    <property type="project" value="UniProtKB-KW"/>
</dbReference>
<reference evidence="5 6" key="2">
    <citation type="journal article" date="2019" name="G3 (Bethesda)">
        <title>Hybrid Assembly of the Genome of the Entomopathogenic Nematode Steinernema carpocapsae Identifies the X-Chromosome.</title>
        <authorList>
            <person name="Serra L."/>
            <person name="Macchietto M."/>
            <person name="Macias-Munoz A."/>
            <person name="McGill C.J."/>
            <person name="Rodriguez I.M."/>
            <person name="Rodriguez B."/>
            <person name="Murad R."/>
            <person name="Mortazavi A."/>
        </authorList>
    </citation>
    <scope>NUCLEOTIDE SEQUENCE [LARGE SCALE GENOMIC DNA]</scope>
    <source>
        <strain evidence="5 6">ALL</strain>
    </source>
</reference>
<feature type="compositionally biased region" description="Basic and acidic residues" evidence="2">
    <location>
        <begin position="338"/>
        <end position="355"/>
    </location>
</feature>
<feature type="compositionally biased region" description="Basic and acidic residues" evidence="2">
    <location>
        <begin position="148"/>
        <end position="158"/>
    </location>
</feature>
<dbReference type="GO" id="GO:0070034">
    <property type="term" value="F:telomerase RNA binding"/>
    <property type="evidence" value="ECO:0007669"/>
    <property type="project" value="TreeGrafter"/>
</dbReference>
<dbReference type="InterPro" id="IPR045153">
    <property type="entry name" value="Est1/Ebs1-like"/>
</dbReference>
<feature type="region of interest" description="Disordered" evidence="2">
    <location>
        <begin position="335"/>
        <end position="367"/>
    </location>
</feature>
<dbReference type="STRING" id="34508.A0A4U5N8N3"/>
<dbReference type="InterPro" id="IPR019458">
    <property type="entry name" value="Est1-like_N"/>
</dbReference>
<dbReference type="SUPFAM" id="SSF48452">
    <property type="entry name" value="TPR-like"/>
    <property type="match status" value="1"/>
</dbReference>
<feature type="region of interest" description="Disordered" evidence="2">
    <location>
        <begin position="1"/>
        <end position="293"/>
    </location>
</feature>
<feature type="region of interest" description="Disordered" evidence="2">
    <location>
        <begin position="385"/>
        <end position="465"/>
    </location>
</feature>
<evidence type="ECO:0000313" key="5">
    <source>
        <dbReference type="EMBL" id="TKR78281.1"/>
    </source>
</evidence>
<feature type="compositionally biased region" description="Polar residues" evidence="2">
    <location>
        <begin position="37"/>
        <end position="63"/>
    </location>
</feature>